<sequence>MRLRKQICRNYLLSVLLISSISCSKKQQNNDDQSNADSEQIISPTVDIKFPSELWSSRNKLFFSEGLGGIGESFVDSGNKLNQFSGIVVNVSNGSLQNISIESDEKCKNLFSYDANTSSILIDNSHVIDGLNCKLSANVDLKSSKSDKIVPKNFTGSINFYSTLEEKYNRNDEKIRSILSSNNESFDNFVKNLKVGIVRVQNNAIENIDFLHRFKEKVITLDLTNSSVSDLNSLKEFKNVKKLVLDSNRMNLKNVLNALNQIDSLSIKNSGIQSIREIFDIIPELKELDISGNTNISDLYIINNFKLNSLSIRNIYLDSIRFLENNQNITELDISDNPLKRIHKSEYQVFASLKNLESLNISINRKNLLSTPINDEILKDYFHSFFYSNNYKLKKFIARNDYKRMTNDYVLRRCDMINNFDNVYLGDIKSLEYIDIHGQGCSIEDEFGKIGGITNLSTMPFWNGNLKYINISNTNVSTFDYPILNVRKFEFILNETPCDKTEGINMSKSSCQFIISKKSPNYNMCDVLK</sequence>
<gene>
    <name evidence="1" type="ORF">JCM31447_30970</name>
</gene>
<keyword evidence="1" id="KW-0614">Plasmid</keyword>
<dbReference type="Gene3D" id="3.80.10.10">
    <property type="entry name" value="Ribonuclease Inhibitor"/>
    <property type="match status" value="2"/>
</dbReference>
<dbReference type="EMBL" id="AP019369">
    <property type="protein sequence ID" value="BBH54623.1"/>
    <property type="molecule type" value="Genomic_DNA"/>
</dbReference>
<dbReference type="OrthoDB" id="1490745at2"/>
<name>A0A4P2VMJ2_FLUSA</name>
<reference evidence="1 2" key="1">
    <citation type="submission" date="2018-12" db="EMBL/GenBank/DDBJ databases">
        <title>Rubrispira sanarue gen. nov., sp., nov., a member of the order Silvanigrellales, isolated from a brackish lake in Hamamatsu Japan.</title>
        <authorList>
            <person name="Maejima Y."/>
            <person name="Iino T."/>
            <person name="Muraguchi Y."/>
            <person name="Fukuda K."/>
            <person name="Nojiri H."/>
            <person name="Ohkuma M."/>
            <person name="Moriuchi R."/>
            <person name="Dohra H."/>
            <person name="Kimbara K."/>
            <person name="Shintani M."/>
        </authorList>
    </citation>
    <scope>NUCLEOTIDE SEQUENCE [LARGE SCALE GENOMIC DNA]</scope>
    <source>
        <strain evidence="1 2">RF1110005</strain>
        <plasmid evidence="1 2">79K</plasmid>
    </source>
</reference>
<accession>A0A4P2VMJ2</accession>
<geneLocation type="plasmid" evidence="1 2">
    <name>79K</name>
</geneLocation>
<organism evidence="1 2">
    <name type="scientific">Fluviispira sanaruensis</name>
    <dbReference type="NCBI Taxonomy" id="2493639"/>
    <lineage>
        <taxon>Bacteria</taxon>
        <taxon>Pseudomonadati</taxon>
        <taxon>Bdellovibrionota</taxon>
        <taxon>Oligoflexia</taxon>
        <taxon>Silvanigrellales</taxon>
        <taxon>Silvanigrellaceae</taxon>
        <taxon>Fluviispira</taxon>
    </lineage>
</organism>
<dbReference type="AlphaFoldDB" id="A0A4P2VMJ2"/>
<proteinExistence type="predicted"/>
<evidence type="ECO:0000313" key="1">
    <source>
        <dbReference type="EMBL" id="BBH54623.1"/>
    </source>
</evidence>
<evidence type="ECO:0000313" key="2">
    <source>
        <dbReference type="Proteomes" id="UP000291236"/>
    </source>
</evidence>
<dbReference type="SUPFAM" id="SSF52058">
    <property type="entry name" value="L domain-like"/>
    <property type="match status" value="1"/>
</dbReference>
<dbReference type="Proteomes" id="UP000291236">
    <property type="component" value="Plasmid 79K"/>
</dbReference>
<dbReference type="KEGG" id="sbf:JCM31447_30970"/>
<dbReference type="GeneID" id="39493306"/>
<keyword evidence="2" id="KW-1185">Reference proteome</keyword>
<protein>
    <submittedName>
        <fullName evidence="1">Uncharacterized protein</fullName>
    </submittedName>
</protein>
<dbReference type="RefSeq" id="WP_130612987.1">
    <property type="nucleotide sequence ID" value="NZ_AP019369.1"/>
</dbReference>
<dbReference type="PROSITE" id="PS51257">
    <property type="entry name" value="PROKAR_LIPOPROTEIN"/>
    <property type="match status" value="1"/>
</dbReference>
<dbReference type="InterPro" id="IPR032675">
    <property type="entry name" value="LRR_dom_sf"/>
</dbReference>